<evidence type="ECO:0000313" key="14">
    <source>
        <dbReference type="Proteomes" id="UP000469558"/>
    </source>
</evidence>
<dbReference type="GO" id="GO:0003676">
    <property type="term" value="F:nucleic acid binding"/>
    <property type="evidence" value="ECO:0007669"/>
    <property type="project" value="UniProtKB-UniRule"/>
</dbReference>
<feature type="compositionally biased region" description="Low complexity" evidence="10">
    <location>
        <begin position="498"/>
        <end position="509"/>
    </location>
</feature>
<evidence type="ECO:0000256" key="5">
    <source>
        <dbReference type="ARBA" id="ARBA00018964"/>
    </source>
</evidence>
<evidence type="ECO:0000256" key="1">
    <source>
        <dbReference type="ARBA" id="ARBA00004123"/>
    </source>
</evidence>
<gene>
    <name evidence="13" type="primary">SQS1</name>
    <name evidence="13" type="ORF">LSUE1_G001979</name>
</gene>
<feature type="domain" description="G-patch" evidence="11">
    <location>
        <begin position="732"/>
        <end position="775"/>
    </location>
</feature>
<feature type="region of interest" description="Disordered" evidence="10">
    <location>
        <begin position="114"/>
        <end position="140"/>
    </location>
</feature>
<dbReference type="PROSITE" id="PS51061">
    <property type="entry name" value="R3H"/>
    <property type="match status" value="1"/>
</dbReference>
<dbReference type="CDD" id="cd00024">
    <property type="entry name" value="CD_CSD"/>
    <property type="match status" value="1"/>
</dbReference>
<dbReference type="InterPro" id="IPR000467">
    <property type="entry name" value="G_patch_dom"/>
</dbReference>
<evidence type="ECO:0000256" key="4">
    <source>
        <dbReference type="ARBA" id="ARBA00011353"/>
    </source>
</evidence>
<evidence type="ECO:0000259" key="11">
    <source>
        <dbReference type="PROSITE" id="PS50174"/>
    </source>
</evidence>
<feature type="compositionally biased region" description="Low complexity" evidence="10">
    <location>
        <begin position="166"/>
        <end position="179"/>
    </location>
</feature>
<dbReference type="SMART" id="SM00393">
    <property type="entry name" value="R3H"/>
    <property type="match status" value="1"/>
</dbReference>
<comment type="subcellular location">
    <subcellularLocation>
        <location evidence="2">Cytoplasm</location>
    </subcellularLocation>
    <subcellularLocation>
        <location evidence="1">Nucleus</location>
    </subcellularLocation>
</comment>
<comment type="caution">
    <text evidence="13">The sequence shown here is derived from an EMBL/GenBank/DDBJ whole genome shotgun (WGS) entry which is preliminary data.</text>
</comment>
<keyword evidence="9" id="KW-0539">Nucleus</keyword>
<dbReference type="SUPFAM" id="SSF54160">
    <property type="entry name" value="Chromo domain-like"/>
    <property type="match status" value="1"/>
</dbReference>
<feature type="region of interest" description="Disordered" evidence="10">
    <location>
        <begin position="416"/>
        <end position="439"/>
    </location>
</feature>
<evidence type="ECO:0000256" key="8">
    <source>
        <dbReference type="ARBA" id="ARBA00023187"/>
    </source>
</evidence>
<feature type="compositionally biased region" description="Acidic residues" evidence="10">
    <location>
        <begin position="117"/>
        <end position="126"/>
    </location>
</feature>
<feature type="compositionally biased region" description="Polar residues" evidence="10">
    <location>
        <begin position="238"/>
        <end position="249"/>
    </location>
</feature>
<name>A0A8T9C734_9HELO</name>
<dbReference type="OrthoDB" id="21470at2759"/>
<evidence type="ECO:0000256" key="9">
    <source>
        <dbReference type="ARBA" id="ARBA00023242"/>
    </source>
</evidence>
<dbReference type="GO" id="GO:0008380">
    <property type="term" value="P:RNA splicing"/>
    <property type="evidence" value="ECO:0007669"/>
    <property type="project" value="UniProtKB-KW"/>
</dbReference>
<keyword evidence="7" id="KW-0507">mRNA processing</keyword>
<feature type="domain" description="R3H" evidence="12">
    <location>
        <begin position="608"/>
        <end position="670"/>
    </location>
</feature>
<dbReference type="GO" id="GO:0005634">
    <property type="term" value="C:nucleus"/>
    <property type="evidence" value="ECO:0007669"/>
    <property type="project" value="UniProtKB-SubCell"/>
</dbReference>
<keyword evidence="8" id="KW-0508">mRNA splicing</keyword>
<dbReference type="Proteomes" id="UP000469558">
    <property type="component" value="Unassembled WGS sequence"/>
</dbReference>
<evidence type="ECO:0000256" key="6">
    <source>
        <dbReference type="ARBA" id="ARBA00022490"/>
    </source>
</evidence>
<dbReference type="SMART" id="SM00443">
    <property type="entry name" value="G_patch"/>
    <property type="match status" value="1"/>
</dbReference>
<feature type="region of interest" description="Disordered" evidence="10">
    <location>
        <begin position="165"/>
        <end position="201"/>
    </location>
</feature>
<proteinExistence type="inferred from homology"/>
<dbReference type="EMBL" id="QGMK01000596">
    <property type="protein sequence ID" value="TVY80862.1"/>
    <property type="molecule type" value="Genomic_DNA"/>
</dbReference>
<organism evidence="13 14">
    <name type="scientific">Lachnellula suecica</name>
    <dbReference type="NCBI Taxonomy" id="602035"/>
    <lineage>
        <taxon>Eukaryota</taxon>
        <taxon>Fungi</taxon>
        <taxon>Dikarya</taxon>
        <taxon>Ascomycota</taxon>
        <taxon>Pezizomycotina</taxon>
        <taxon>Leotiomycetes</taxon>
        <taxon>Helotiales</taxon>
        <taxon>Lachnaceae</taxon>
        <taxon>Lachnellula</taxon>
    </lineage>
</organism>
<dbReference type="CDD" id="cd02646">
    <property type="entry name" value="R3H_G-patch"/>
    <property type="match status" value="1"/>
</dbReference>
<dbReference type="InterPro" id="IPR036867">
    <property type="entry name" value="R3H_dom_sf"/>
</dbReference>
<comment type="similarity">
    <text evidence="3">Belongs to the SQS1 family.</text>
</comment>
<evidence type="ECO:0000256" key="7">
    <source>
        <dbReference type="ARBA" id="ARBA00022664"/>
    </source>
</evidence>
<comment type="subunit">
    <text evidence="4">Component of the NuA4 histone acetyltransferase complex.</text>
</comment>
<reference evidence="13 14" key="1">
    <citation type="submission" date="2018-05" db="EMBL/GenBank/DDBJ databases">
        <title>Genome sequencing and assembly of the regulated plant pathogen Lachnellula willkommii and related sister species for the development of diagnostic species identification markers.</title>
        <authorList>
            <person name="Giroux E."/>
            <person name="Bilodeau G."/>
        </authorList>
    </citation>
    <scope>NUCLEOTIDE SEQUENCE [LARGE SCALE GENOMIC DNA]</scope>
    <source>
        <strain evidence="13 14">CBS 268.59</strain>
    </source>
</reference>
<accession>A0A8T9C734</accession>
<dbReference type="GO" id="GO:0005737">
    <property type="term" value="C:cytoplasm"/>
    <property type="evidence" value="ECO:0007669"/>
    <property type="project" value="UniProtKB-SubCell"/>
</dbReference>
<feature type="compositionally biased region" description="Low complexity" evidence="10">
    <location>
        <begin position="10"/>
        <end position="19"/>
    </location>
</feature>
<evidence type="ECO:0000259" key="12">
    <source>
        <dbReference type="PROSITE" id="PS51061"/>
    </source>
</evidence>
<dbReference type="AlphaFoldDB" id="A0A8T9C734"/>
<keyword evidence="6" id="KW-0963">Cytoplasm</keyword>
<feature type="region of interest" description="Disordered" evidence="10">
    <location>
        <begin position="1"/>
        <end position="26"/>
    </location>
</feature>
<dbReference type="InterPro" id="IPR001374">
    <property type="entry name" value="R3H_dom"/>
</dbReference>
<evidence type="ECO:0000256" key="2">
    <source>
        <dbReference type="ARBA" id="ARBA00004496"/>
    </source>
</evidence>
<keyword evidence="14" id="KW-1185">Reference proteome</keyword>
<sequence length="775" mass="85583">MAPKPKKTKAFQQKAKAAQRGVGANANPYANASTSFNGNTSFVPFSGTAPLTRGRNGFTLQEEARNTERTHSFWNSDQRLRHNKVNFVSAGTIDPREEESKDTENALAQMTLHSPVEDTEAEEVASEEPATSPTPAVPSPIIEEETPACFVVDTVGEPINTSMALPTVRSTSPTPSNSSEEVILFGGRDSNGKGFSRGPKVYKPQSAFIDAKIRIVEDKIHEREDLLEEVLREKSVSPPRSTLQQTRPSPFNLERSHSNRERRKGKHADRKSQEDEDAILADYIANMDEDDDLFNNNTIRPREIGGGVNDAWQDEIDTSAGEQIQDHIEPSRGGWNRSDIEDLDDLSTSDEPLGVVQDIISKRERESGLQYLVVWEGQTIDDARWVLDTTLRAVGALSSIEAFEAEELFVAEVLEDGDEDTSDSDDADMNNIADDGEDDQDLLQRKIDRMSDEQIARLLSKQEELGMGSEELVLFDEEADAEAGMDLDLPANSRDPFPARSSAGRSSVRGARRPRGDFPSALALADSYDGFDVMDFDRPSLKKKPKGRKGKLAFDLSDSELEASMQMAFENDRIKKKERKQEREELRAQGLLGNKNGKPDLKQKYKEGLGIHEVKEEIKRFSMGDNTTLALPPMDKADRKVVHELANAFNLKSKSVGGAKSRFPILTKTNRTPHYVEGKFDAIEARLGRRFLPRMDVSGKKRAQRAPRGGNDAGVSYRDGDIVGGSAPELGVENRGRAMLEKMGWSMGTALGALNNKGILQPVSHVVKTTKAGLG</sequence>
<feature type="region of interest" description="Disordered" evidence="10">
    <location>
        <begin position="487"/>
        <end position="517"/>
    </location>
</feature>
<dbReference type="SUPFAM" id="SSF82708">
    <property type="entry name" value="R3H domain"/>
    <property type="match status" value="1"/>
</dbReference>
<dbReference type="InterPro" id="IPR051189">
    <property type="entry name" value="Splicing_assoc_domain"/>
</dbReference>
<protein>
    <recommendedName>
        <fullName evidence="5">Protein SQS1</fullName>
    </recommendedName>
</protein>
<dbReference type="Gene3D" id="3.30.1370.50">
    <property type="entry name" value="R3H-like domain"/>
    <property type="match status" value="1"/>
</dbReference>
<feature type="region of interest" description="Disordered" evidence="10">
    <location>
        <begin position="698"/>
        <end position="718"/>
    </location>
</feature>
<dbReference type="Pfam" id="PF01424">
    <property type="entry name" value="R3H"/>
    <property type="match status" value="1"/>
</dbReference>
<evidence type="ECO:0000256" key="3">
    <source>
        <dbReference type="ARBA" id="ARBA00010306"/>
    </source>
</evidence>
<feature type="compositionally biased region" description="Basic residues" evidence="10">
    <location>
        <begin position="260"/>
        <end position="269"/>
    </location>
</feature>
<dbReference type="InterPro" id="IPR034082">
    <property type="entry name" value="R3H_G-patch"/>
</dbReference>
<dbReference type="GO" id="GO:0006397">
    <property type="term" value="P:mRNA processing"/>
    <property type="evidence" value="ECO:0007669"/>
    <property type="project" value="UniProtKB-KW"/>
</dbReference>
<dbReference type="PANTHER" id="PTHR14195">
    <property type="entry name" value="G PATCH DOMAIN CONTAINING PROTEIN 2"/>
    <property type="match status" value="1"/>
</dbReference>
<feature type="region of interest" description="Disordered" evidence="10">
    <location>
        <begin position="231"/>
        <end position="276"/>
    </location>
</feature>
<evidence type="ECO:0000256" key="10">
    <source>
        <dbReference type="SAM" id="MobiDB-lite"/>
    </source>
</evidence>
<dbReference type="InterPro" id="IPR016197">
    <property type="entry name" value="Chromo-like_dom_sf"/>
</dbReference>
<dbReference type="PROSITE" id="PS50174">
    <property type="entry name" value="G_PATCH"/>
    <property type="match status" value="1"/>
</dbReference>
<dbReference type="Pfam" id="PF01585">
    <property type="entry name" value="G-patch"/>
    <property type="match status" value="1"/>
</dbReference>
<evidence type="ECO:0000313" key="13">
    <source>
        <dbReference type="EMBL" id="TVY80862.1"/>
    </source>
</evidence>